<protein>
    <recommendedName>
        <fullName evidence="7">Methylamine utilisation protein MauE domain-containing protein</fullName>
    </recommendedName>
</protein>
<feature type="transmembrane region" description="Helical" evidence="6">
    <location>
        <begin position="197"/>
        <end position="216"/>
    </location>
</feature>
<name>A0A3P1VA46_9ACTO</name>
<dbReference type="AlphaFoldDB" id="A0A3P1VA46"/>
<proteinExistence type="predicted"/>
<comment type="caution">
    <text evidence="8">The sequence shown here is derived from an EMBL/GenBank/DDBJ whole genome shotgun (WGS) entry which is preliminary data.</text>
</comment>
<organism evidence="8 9">
    <name type="scientific">Actinomyces bowdenii</name>
    <dbReference type="NCBI Taxonomy" id="131109"/>
    <lineage>
        <taxon>Bacteria</taxon>
        <taxon>Bacillati</taxon>
        <taxon>Actinomycetota</taxon>
        <taxon>Actinomycetes</taxon>
        <taxon>Actinomycetales</taxon>
        <taxon>Actinomycetaceae</taxon>
        <taxon>Actinomyces</taxon>
    </lineage>
</organism>
<evidence type="ECO:0000256" key="1">
    <source>
        <dbReference type="ARBA" id="ARBA00004141"/>
    </source>
</evidence>
<dbReference type="UniPathway" id="UPA00895"/>
<comment type="subcellular location">
    <subcellularLocation>
        <location evidence="1">Membrane</location>
        <topology evidence="1">Multi-pass membrane protein</topology>
    </subcellularLocation>
</comment>
<dbReference type="EMBL" id="RQZC01000002">
    <property type="protein sequence ID" value="RRD30380.1"/>
    <property type="molecule type" value="Genomic_DNA"/>
</dbReference>
<evidence type="ECO:0000259" key="7">
    <source>
        <dbReference type="Pfam" id="PF07291"/>
    </source>
</evidence>
<dbReference type="RefSeq" id="WP_124933021.1">
    <property type="nucleotide sequence ID" value="NZ_RQZC01000002.1"/>
</dbReference>
<keyword evidence="3 6" id="KW-1133">Transmembrane helix</keyword>
<keyword evidence="2 6" id="KW-0812">Transmembrane</keyword>
<feature type="region of interest" description="Disordered" evidence="5">
    <location>
        <begin position="227"/>
        <end position="257"/>
    </location>
</feature>
<dbReference type="Proteomes" id="UP000271272">
    <property type="component" value="Unassembled WGS sequence"/>
</dbReference>
<reference evidence="8 9" key="1">
    <citation type="submission" date="2018-11" db="EMBL/GenBank/DDBJ databases">
        <title>Genomes From Bacteria Associated with the Canine Oral Cavity: a Test Case for Automated Genome-Based Taxonomic Assignment.</title>
        <authorList>
            <person name="Coil D.A."/>
            <person name="Jospin G."/>
            <person name="Darling A.E."/>
            <person name="Wallis C."/>
            <person name="Davis I.J."/>
            <person name="Harris S."/>
            <person name="Eisen J.A."/>
            <person name="Holcombe L.J."/>
            <person name="O'Flynn C."/>
        </authorList>
    </citation>
    <scope>NUCLEOTIDE SEQUENCE [LARGE SCALE GENOMIC DNA]</scope>
    <source>
        <strain evidence="8 9">OH5050</strain>
    </source>
</reference>
<dbReference type="GO" id="GO:0030416">
    <property type="term" value="P:methylamine metabolic process"/>
    <property type="evidence" value="ECO:0007669"/>
    <property type="project" value="InterPro"/>
</dbReference>
<dbReference type="GO" id="GO:0016020">
    <property type="term" value="C:membrane"/>
    <property type="evidence" value="ECO:0007669"/>
    <property type="project" value="UniProtKB-SubCell"/>
</dbReference>
<sequence>MRMATCASPITTAVTHAPPSRSDRGYPTTPRHALATITHSGVASIKSTSAFRNTEDLGVQTLDTIQQLAWFFSGCYFIHSGATKLGSPTPLWAAIMPYRITGLRTSRLLAAALPPIEFSCGLLLASRTFPAGSAAILIGLLIIFSAGMVVTILRGEAPSGCGCGPRPSPVSPALVLRNLILIAALATAVVADHPPPRMDQVIATAVVAIIAIGVSVRRSRLLIASPDHPSSAEGPAARPHAGAPLTGGEAGQPGAPR</sequence>
<keyword evidence="9" id="KW-1185">Reference proteome</keyword>
<keyword evidence="4 6" id="KW-0472">Membrane</keyword>
<dbReference type="Pfam" id="PF07291">
    <property type="entry name" value="MauE"/>
    <property type="match status" value="1"/>
</dbReference>
<gene>
    <name evidence="8" type="ORF">EII10_02945</name>
</gene>
<dbReference type="OrthoDB" id="5121604at2"/>
<dbReference type="InterPro" id="IPR009908">
    <property type="entry name" value="Methylamine_util_MauE"/>
</dbReference>
<evidence type="ECO:0000256" key="6">
    <source>
        <dbReference type="SAM" id="Phobius"/>
    </source>
</evidence>
<evidence type="ECO:0000256" key="3">
    <source>
        <dbReference type="ARBA" id="ARBA00022989"/>
    </source>
</evidence>
<feature type="domain" description="Methylamine utilisation protein MauE" evidence="7">
    <location>
        <begin position="68"/>
        <end position="189"/>
    </location>
</feature>
<evidence type="ECO:0000256" key="4">
    <source>
        <dbReference type="ARBA" id="ARBA00023136"/>
    </source>
</evidence>
<evidence type="ECO:0000313" key="9">
    <source>
        <dbReference type="Proteomes" id="UP000271272"/>
    </source>
</evidence>
<evidence type="ECO:0000313" key="8">
    <source>
        <dbReference type="EMBL" id="RRD30380.1"/>
    </source>
</evidence>
<feature type="transmembrane region" description="Helical" evidence="6">
    <location>
        <begin position="174"/>
        <end position="191"/>
    </location>
</feature>
<accession>A0A3P1VA46</accession>
<feature type="transmembrane region" description="Helical" evidence="6">
    <location>
        <begin position="131"/>
        <end position="153"/>
    </location>
</feature>
<evidence type="ECO:0000256" key="2">
    <source>
        <dbReference type="ARBA" id="ARBA00022692"/>
    </source>
</evidence>
<evidence type="ECO:0000256" key="5">
    <source>
        <dbReference type="SAM" id="MobiDB-lite"/>
    </source>
</evidence>